<protein>
    <submittedName>
        <fullName evidence="1">Uncharacterized protein</fullName>
    </submittedName>
</protein>
<evidence type="ECO:0000313" key="2">
    <source>
        <dbReference type="Proteomes" id="UP000317243"/>
    </source>
</evidence>
<keyword evidence="2" id="KW-1185">Reference proteome</keyword>
<dbReference type="AlphaFoldDB" id="A0A5C5WA05"/>
<sequence length="41" mass="4757">MFVLNECLAAPFSFFRFDEQLANVKPNCPGWEEPVQNQSPR</sequence>
<reference evidence="1 2" key="1">
    <citation type="submission" date="2019-02" db="EMBL/GenBank/DDBJ databases">
        <title>Deep-cultivation of Planctomycetes and their phenomic and genomic characterization uncovers novel biology.</title>
        <authorList>
            <person name="Wiegand S."/>
            <person name="Jogler M."/>
            <person name="Boedeker C."/>
            <person name="Pinto D."/>
            <person name="Vollmers J."/>
            <person name="Rivas-Marin E."/>
            <person name="Kohn T."/>
            <person name="Peeters S.H."/>
            <person name="Heuer A."/>
            <person name="Rast P."/>
            <person name="Oberbeckmann S."/>
            <person name="Bunk B."/>
            <person name="Jeske O."/>
            <person name="Meyerdierks A."/>
            <person name="Storesund J.E."/>
            <person name="Kallscheuer N."/>
            <person name="Luecker S."/>
            <person name="Lage O.M."/>
            <person name="Pohl T."/>
            <person name="Merkel B.J."/>
            <person name="Hornburger P."/>
            <person name="Mueller R.-W."/>
            <person name="Bruemmer F."/>
            <person name="Labrenz M."/>
            <person name="Spormann A.M."/>
            <person name="Op Den Camp H."/>
            <person name="Overmann J."/>
            <person name="Amann R."/>
            <person name="Jetten M.S.M."/>
            <person name="Mascher T."/>
            <person name="Medema M.H."/>
            <person name="Devos D.P."/>
            <person name="Kaster A.-K."/>
            <person name="Ovreas L."/>
            <person name="Rohde M."/>
            <person name="Galperin M.Y."/>
            <person name="Jogler C."/>
        </authorList>
    </citation>
    <scope>NUCLEOTIDE SEQUENCE [LARGE SCALE GENOMIC DNA]</scope>
    <source>
        <strain evidence="1 2">KOR42</strain>
    </source>
</reference>
<name>A0A5C5WA05_9PLAN</name>
<dbReference type="Proteomes" id="UP000317243">
    <property type="component" value="Unassembled WGS sequence"/>
</dbReference>
<organism evidence="1 2">
    <name type="scientific">Thalassoglobus neptunius</name>
    <dbReference type="NCBI Taxonomy" id="1938619"/>
    <lineage>
        <taxon>Bacteria</taxon>
        <taxon>Pseudomonadati</taxon>
        <taxon>Planctomycetota</taxon>
        <taxon>Planctomycetia</taxon>
        <taxon>Planctomycetales</taxon>
        <taxon>Planctomycetaceae</taxon>
        <taxon>Thalassoglobus</taxon>
    </lineage>
</organism>
<accession>A0A5C5WA05</accession>
<proteinExistence type="predicted"/>
<dbReference type="EMBL" id="SIHI01000025">
    <property type="protein sequence ID" value="TWT47025.1"/>
    <property type="molecule type" value="Genomic_DNA"/>
</dbReference>
<gene>
    <name evidence="1" type="ORF">KOR42_42220</name>
</gene>
<comment type="caution">
    <text evidence="1">The sequence shown here is derived from an EMBL/GenBank/DDBJ whole genome shotgun (WGS) entry which is preliminary data.</text>
</comment>
<evidence type="ECO:0000313" key="1">
    <source>
        <dbReference type="EMBL" id="TWT47025.1"/>
    </source>
</evidence>